<name>X0QAE3_RHOWR</name>
<dbReference type="EMBL" id="BAWF01000046">
    <property type="protein sequence ID" value="GAF47896.1"/>
    <property type="molecule type" value="Genomic_DNA"/>
</dbReference>
<dbReference type="Proteomes" id="UP000019491">
    <property type="component" value="Unassembled WGS sequence"/>
</dbReference>
<dbReference type="SUPFAM" id="SSF69118">
    <property type="entry name" value="AhpD-like"/>
    <property type="match status" value="1"/>
</dbReference>
<dbReference type="Pfam" id="PF02627">
    <property type="entry name" value="CMD"/>
    <property type="match status" value="1"/>
</dbReference>
<evidence type="ECO:0000313" key="3">
    <source>
        <dbReference type="Proteomes" id="UP000019491"/>
    </source>
</evidence>
<protein>
    <submittedName>
        <fullName evidence="2">Carboxymuconolactone decarboxylase family protein</fullName>
    </submittedName>
</protein>
<keyword evidence="3" id="KW-1185">Reference proteome</keyword>
<dbReference type="AlphaFoldDB" id="X0QAE3"/>
<dbReference type="InterPro" id="IPR004675">
    <property type="entry name" value="AhpD_core"/>
</dbReference>
<dbReference type="PANTHER" id="PTHR34846:SF5">
    <property type="entry name" value="CARBOXYMUCONOLACTONE DECARBOXYLASE-LIKE DOMAIN-CONTAINING PROTEIN"/>
    <property type="match status" value="1"/>
</dbReference>
<accession>X0QAE3</accession>
<evidence type="ECO:0000259" key="1">
    <source>
        <dbReference type="Pfam" id="PF02627"/>
    </source>
</evidence>
<sequence>MGALIPRPFGNLHRRTIMTSVNIGKQHPSVYQSLMKMDAEVKAALEAAGVGPLLVELVKIRVSQLNGCAFCLRLHTRDALAKGETTDRLAVVAAWWEAQYFSDQERAALALAEQVTALAVPERRTWDDGSLTDAQVSAISWLATVMNAWNRVAVTSHYPVAP</sequence>
<comment type="caution">
    <text evidence="2">The sequence shown here is derived from an EMBL/GenBank/DDBJ whole genome shotgun (WGS) entry which is preliminary data.</text>
</comment>
<dbReference type="InterPro" id="IPR029032">
    <property type="entry name" value="AhpD-like"/>
</dbReference>
<dbReference type="NCBIfam" id="TIGR00778">
    <property type="entry name" value="ahpD_dom"/>
    <property type="match status" value="1"/>
</dbReference>
<feature type="domain" description="Carboxymuconolactone decarboxylase-like" evidence="1">
    <location>
        <begin position="30"/>
        <end position="113"/>
    </location>
</feature>
<organism evidence="2 3">
    <name type="scientific">Rhodococcus wratislaviensis NBRC 100605</name>
    <dbReference type="NCBI Taxonomy" id="1219028"/>
    <lineage>
        <taxon>Bacteria</taxon>
        <taxon>Bacillati</taxon>
        <taxon>Actinomycetota</taxon>
        <taxon>Actinomycetes</taxon>
        <taxon>Mycobacteriales</taxon>
        <taxon>Nocardiaceae</taxon>
        <taxon>Rhodococcus</taxon>
    </lineage>
</organism>
<reference evidence="2 3" key="1">
    <citation type="submission" date="2014-02" db="EMBL/GenBank/DDBJ databases">
        <title>Whole genome shotgun sequence of Rhodococcus wratislaviensis NBRC 100605.</title>
        <authorList>
            <person name="Hosoyama A."/>
            <person name="Tsuchikane K."/>
            <person name="Yoshida I."/>
            <person name="Ohji S."/>
            <person name="Ichikawa N."/>
            <person name="Yamazoe A."/>
            <person name="Fujita N."/>
        </authorList>
    </citation>
    <scope>NUCLEOTIDE SEQUENCE [LARGE SCALE GENOMIC DNA]</scope>
    <source>
        <strain evidence="2 3">NBRC 100605</strain>
    </source>
</reference>
<proteinExistence type="predicted"/>
<dbReference type="InterPro" id="IPR003779">
    <property type="entry name" value="CMD-like"/>
</dbReference>
<evidence type="ECO:0000313" key="2">
    <source>
        <dbReference type="EMBL" id="GAF47896.1"/>
    </source>
</evidence>
<dbReference type="PANTHER" id="PTHR34846">
    <property type="entry name" value="4-CARBOXYMUCONOLACTONE DECARBOXYLASE FAMILY PROTEIN (AFU_ORTHOLOGUE AFUA_6G11590)"/>
    <property type="match status" value="1"/>
</dbReference>
<gene>
    <name evidence="2" type="ORF">RW1_046_00570</name>
</gene>
<dbReference type="Gene3D" id="1.20.1290.10">
    <property type="entry name" value="AhpD-like"/>
    <property type="match status" value="1"/>
</dbReference>
<dbReference type="GO" id="GO:0051920">
    <property type="term" value="F:peroxiredoxin activity"/>
    <property type="evidence" value="ECO:0007669"/>
    <property type="project" value="InterPro"/>
</dbReference>